<name>A0A903VVN8_AEDAE</name>
<evidence type="ECO:0000256" key="1">
    <source>
        <dbReference type="ARBA" id="ARBA00004141"/>
    </source>
</evidence>
<comment type="subcellular location">
    <subcellularLocation>
        <location evidence="1">Membrane</location>
        <topology evidence="1">Multi-pass membrane protein</topology>
    </subcellularLocation>
</comment>
<dbReference type="GO" id="GO:0005811">
    <property type="term" value="C:lipid droplet"/>
    <property type="evidence" value="ECO:0007669"/>
    <property type="project" value="TreeGrafter"/>
</dbReference>
<evidence type="ECO:0000313" key="16">
    <source>
        <dbReference type="Proteomes" id="UP000008820"/>
    </source>
</evidence>
<feature type="transmembrane region" description="Helical" evidence="14">
    <location>
        <begin position="38"/>
        <end position="62"/>
    </location>
</feature>
<evidence type="ECO:0000256" key="14">
    <source>
        <dbReference type="SAM" id="Phobius"/>
    </source>
</evidence>
<comment type="function">
    <text evidence="9">Catalyzes the reduction of all-trans-retinal to all-trans-retinol in the presence of NADPH.</text>
</comment>
<evidence type="ECO:0000256" key="13">
    <source>
        <dbReference type="SAM" id="MobiDB-lite"/>
    </source>
</evidence>
<evidence type="ECO:0000256" key="9">
    <source>
        <dbReference type="ARBA" id="ARBA00059620"/>
    </source>
</evidence>
<evidence type="ECO:0000256" key="4">
    <source>
        <dbReference type="ARBA" id="ARBA00022857"/>
    </source>
</evidence>
<dbReference type="Gene3D" id="3.40.50.720">
    <property type="entry name" value="NAD(P)-binding Rossmann-like Domain"/>
    <property type="match status" value="1"/>
</dbReference>
<keyword evidence="7" id="KW-0443">Lipid metabolism</keyword>
<dbReference type="GO" id="GO:0052650">
    <property type="term" value="F:all-trans-retinol dehydrogenase (NADP+) activity"/>
    <property type="evidence" value="ECO:0007669"/>
    <property type="project" value="UniProtKB-ARBA"/>
</dbReference>
<keyword evidence="6" id="KW-0560">Oxidoreductase</keyword>
<sequence>MERISDIGATPYEPAPRGESLRKLRNGGRSSGLESLKFALSIVLDCLTFVVLVIPILVRYAVGLFVSPQKKKIAGQLALVTGGANGLGREICLQLAKEGCHIAVNDLDATNGAKTVDDLKKMGVKAKFFKADISNYDAVQGLRKEIESSLGPVDILVNNAGVLPLMSLREGKPEDIQKVLEINLLSHFWTLRAFIEGMITRRSGHIVAIASATSYLPVGRLVSYVASKYGVRGLMEALNDEMYFDGLQNEIHTTTVFPCFMNTRKEVINTLQKLDILSRMPIFSTKRTARAIVSGMLRNQRHVFMPKYVGPFLTHYETIPVEIRRVATKLLLQNKGVPKLMD</sequence>
<dbReference type="AlphaFoldDB" id="A0A903VVN8"/>
<keyword evidence="8 14" id="KW-0472">Membrane</keyword>
<dbReference type="PANTHER" id="PTHR24322">
    <property type="entry name" value="PKSB"/>
    <property type="match status" value="1"/>
</dbReference>
<dbReference type="InterPro" id="IPR036291">
    <property type="entry name" value="NAD(P)-bd_dom_sf"/>
</dbReference>
<organism evidence="15 16">
    <name type="scientific">Aedes aegypti</name>
    <name type="common">Yellowfever mosquito</name>
    <name type="synonym">Culex aegypti</name>
    <dbReference type="NCBI Taxonomy" id="7159"/>
    <lineage>
        <taxon>Eukaryota</taxon>
        <taxon>Metazoa</taxon>
        <taxon>Ecdysozoa</taxon>
        <taxon>Arthropoda</taxon>
        <taxon>Hexapoda</taxon>
        <taxon>Insecta</taxon>
        <taxon>Pterygota</taxon>
        <taxon>Neoptera</taxon>
        <taxon>Endopterygota</taxon>
        <taxon>Diptera</taxon>
        <taxon>Nematocera</taxon>
        <taxon>Culicoidea</taxon>
        <taxon>Culicidae</taxon>
        <taxon>Culicinae</taxon>
        <taxon>Aedini</taxon>
        <taxon>Aedes</taxon>
        <taxon>Stegomyia</taxon>
    </lineage>
</organism>
<evidence type="ECO:0000256" key="3">
    <source>
        <dbReference type="ARBA" id="ARBA00022692"/>
    </source>
</evidence>
<comment type="similarity">
    <text evidence="2 12">Belongs to the short-chain dehydrogenases/reductases (SDR) family.</text>
</comment>
<keyword evidence="5 14" id="KW-1133">Transmembrane helix</keyword>
<evidence type="ECO:0000256" key="6">
    <source>
        <dbReference type="ARBA" id="ARBA00023002"/>
    </source>
</evidence>
<evidence type="ECO:0000256" key="11">
    <source>
        <dbReference type="ARBA" id="ARBA00082544"/>
    </source>
</evidence>
<dbReference type="PANTHER" id="PTHR24322:SF748">
    <property type="entry name" value="FI23927P1-RELATED"/>
    <property type="match status" value="1"/>
</dbReference>
<evidence type="ECO:0000256" key="12">
    <source>
        <dbReference type="RuleBase" id="RU000363"/>
    </source>
</evidence>
<protein>
    <recommendedName>
        <fullName evidence="10">Short-chain dehydrogenase/reductase 3</fullName>
    </recommendedName>
    <alternativeName>
        <fullName evidence="11">Retinal short-chain dehydrogenase/reductase 1</fullName>
    </alternativeName>
</protein>
<dbReference type="GO" id="GO:0016020">
    <property type="term" value="C:membrane"/>
    <property type="evidence" value="ECO:0007669"/>
    <property type="project" value="UniProtKB-SubCell"/>
</dbReference>
<evidence type="ECO:0000256" key="5">
    <source>
        <dbReference type="ARBA" id="ARBA00022989"/>
    </source>
</evidence>
<keyword evidence="4" id="KW-0521">NADP</keyword>
<accession>A0A903VVN8</accession>
<feature type="region of interest" description="Disordered" evidence="13">
    <location>
        <begin position="1"/>
        <end position="23"/>
    </location>
</feature>
<evidence type="ECO:0000313" key="15">
    <source>
        <dbReference type="EnsemblMetazoa" id="AAEL029115-PB"/>
    </source>
</evidence>
<dbReference type="FunFam" id="3.40.50.720:FF:000131">
    <property type="entry name" value="Short-chain dehydrogenase/reductase 3"/>
    <property type="match status" value="1"/>
</dbReference>
<evidence type="ECO:0000256" key="7">
    <source>
        <dbReference type="ARBA" id="ARBA00023098"/>
    </source>
</evidence>
<dbReference type="KEGG" id="aag:5567865"/>
<dbReference type="PRINTS" id="PR00080">
    <property type="entry name" value="SDRFAMILY"/>
</dbReference>
<proteinExistence type="inferred from homology"/>
<reference evidence="15" key="2">
    <citation type="submission" date="2022-10" db="UniProtKB">
        <authorList>
            <consortium name="EnsemblMetazoa"/>
        </authorList>
    </citation>
    <scope>IDENTIFICATION</scope>
    <source>
        <strain evidence="15">LVP_AGWG</strain>
    </source>
</reference>
<dbReference type="PRINTS" id="PR00081">
    <property type="entry name" value="GDHRDH"/>
</dbReference>
<keyword evidence="3 14" id="KW-0812">Transmembrane</keyword>
<keyword evidence="16" id="KW-1185">Reference proteome</keyword>
<dbReference type="OMA" id="NQKDIHV"/>
<dbReference type="EnsemblMetazoa" id="AAEL029115-RB">
    <property type="protein sequence ID" value="AAEL029115-PB"/>
    <property type="gene ID" value="AAEL029115"/>
</dbReference>
<dbReference type="SUPFAM" id="SSF51735">
    <property type="entry name" value="NAD(P)-binding Rossmann-fold domains"/>
    <property type="match status" value="1"/>
</dbReference>
<dbReference type="OrthoDB" id="6251714at2759"/>
<gene>
    <name evidence="15" type="primary">5567865</name>
</gene>
<evidence type="ECO:0000256" key="8">
    <source>
        <dbReference type="ARBA" id="ARBA00023136"/>
    </source>
</evidence>
<dbReference type="Pfam" id="PF00106">
    <property type="entry name" value="adh_short"/>
    <property type="match status" value="1"/>
</dbReference>
<evidence type="ECO:0000256" key="10">
    <source>
        <dbReference type="ARBA" id="ARBA00068717"/>
    </source>
</evidence>
<dbReference type="InterPro" id="IPR002347">
    <property type="entry name" value="SDR_fam"/>
</dbReference>
<dbReference type="Proteomes" id="UP000008820">
    <property type="component" value="Chromosome 2"/>
</dbReference>
<reference evidence="15 16" key="1">
    <citation type="submission" date="2017-06" db="EMBL/GenBank/DDBJ databases">
        <title>Aedes aegypti genome working group (AGWG) sequencing and assembly.</title>
        <authorList>
            <consortium name="Aedes aegypti Genome Working Group (AGWG)"/>
            <person name="Matthews B.J."/>
        </authorList>
    </citation>
    <scope>NUCLEOTIDE SEQUENCE [LARGE SCALE GENOMIC DNA]</scope>
    <source>
        <strain evidence="15 16">LVP_AGWG</strain>
    </source>
</reference>
<evidence type="ECO:0000256" key="2">
    <source>
        <dbReference type="ARBA" id="ARBA00006484"/>
    </source>
</evidence>